<feature type="domain" description="S1 motif" evidence="4">
    <location>
        <begin position="26"/>
        <end position="93"/>
    </location>
</feature>
<dbReference type="GO" id="GO:0005840">
    <property type="term" value="C:ribosome"/>
    <property type="evidence" value="ECO:0007669"/>
    <property type="project" value="UniProtKB-KW"/>
</dbReference>
<organism evidence="5">
    <name type="scientific">Dicranema revolutum</name>
    <dbReference type="NCBI Taxonomy" id="239144"/>
    <lineage>
        <taxon>Eukaryota</taxon>
        <taxon>Rhodophyta</taxon>
        <taxon>Florideophyceae</taxon>
        <taxon>Rhodymeniophycidae</taxon>
        <taxon>Gigartinales</taxon>
        <taxon>Dicranemataceae</taxon>
        <taxon>Dicranema</taxon>
    </lineage>
</organism>
<dbReference type="AlphaFoldDB" id="A0A4D6WRV3"/>
<sequence>MSTNKSFTENNFASVLNKYKYNLHVGDIVAGTIFNIEKKGLIVDIGTKFAGYLPIEEISLDSKVNKYDINNITREFFILAYNKNSQQLILSIKRLEYIRAWKRIKQIEPEDIIVYLKVKRINKGGIIPIIEGIQGFIPNSHFISMEDKLFIKNTKIKCKLLLADEKNNKLILSHKKAILAIASNQLKIGDIVIGKVMKIESYGVFIKIHDIPSLLHISEIDDKKINNSNIKKKFQVGNTIKVKILHIDTQQGRLSVSRRNIC</sequence>
<evidence type="ECO:0000256" key="3">
    <source>
        <dbReference type="ARBA" id="ARBA00023274"/>
    </source>
</evidence>
<dbReference type="InterPro" id="IPR050437">
    <property type="entry name" value="Ribos_protein_bS1-like"/>
</dbReference>
<dbReference type="PROSITE" id="PS50126">
    <property type="entry name" value="S1"/>
    <property type="match status" value="3"/>
</dbReference>
<dbReference type="InterPro" id="IPR012340">
    <property type="entry name" value="NA-bd_OB-fold"/>
</dbReference>
<name>A0A4D6WRV3_9FLOR</name>
<keyword evidence="2 5" id="KW-0689">Ribosomal protein</keyword>
<geneLocation type="plastid" evidence="5"/>
<keyword evidence="5" id="KW-0934">Plastid</keyword>
<dbReference type="GO" id="GO:0003729">
    <property type="term" value="F:mRNA binding"/>
    <property type="evidence" value="ECO:0007669"/>
    <property type="project" value="TreeGrafter"/>
</dbReference>
<feature type="domain" description="S1 motif" evidence="4">
    <location>
        <begin position="189"/>
        <end position="259"/>
    </location>
</feature>
<evidence type="ECO:0000256" key="1">
    <source>
        <dbReference type="ARBA" id="ARBA00006767"/>
    </source>
</evidence>
<evidence type="ECO:0000259" key="4">
    <source>
        <dbReference type="PROSITE" id="PS50126"/>
    </source>
</evidence>
<dbReference type="GO" id="GO:0003735">
    <property type="term" value="F:structural constituent of ribosome"/>
    <property type="evidence" value="ECO:0007669"/>
    <property type="project" value="TreeGrafter"/>
</dbReference>
<protein>
    <submittedName>
        <fullName evidence="5">Ribosomal protein S1</fullName>
    </submittedName>
</protein>
<dbReference type="PRINTS" id="PR00681">
    <property type="entry name" value="RIBOSOMALS1"/>
</dbReference>
<feature type="domain" description="S1 motif" evidence="4">
    <location>
        <begin position="111"/>
        <end position="175"/>
    </location>
</feature>
<dbReference type="PANTHER" id="PTHR10724">
    <property type="entry name" value="30S RIBOSOMAL PROTEIN S1"/>
    <property type="match status" value="1"/>
</dbReference>
<dbReference type="GO" id="GO:0006412">
    <property type="term" value="P:translation"/>
    <property type="evidence" value="ECO:0007669"/>
    <property type="project" value="TreeGrafter"/>
</dbReference>
<accession>A0A4D6WRV3</accession>
<reference evidence="5" key="2">
    <citation type="submission" date="2019-04" db="EMBL/GenBank/DDBJ databases">
        <authorList>
            <person name="Pasella M."/>
        </authorList>
    </citation>
    <scope>NUCLEOTIDE SEQUENCE</scope>
    <source>
        <strain evidence="5">VRM320</strain>
    </source>
</reference>
<dbReference type="PANTHER" id="PTHR10724:SF7">
    <property type="entry name" value="SMALL RIBOSOMAL SUBUNIT PROTEIN BS1C"/>
    <property type="match status" value="1"/>
</dbReference>
<dbReference type="Pfam" id="PF00575">
    <property type="entry name" value="S1"/>
    <property type="match status" value="2"/>
</dbReference>
<evidence type="ECO:0000256" key="2">
    <source>
        <dbReference type="ARBA" id="ARBA00022980"/>
    </source>
</evidence>
<dbReference type="Gene3D" id="2.40.50.140">
    <property type="entry name" value="Nucleic acid-binding proteins"/>
    <property type="match status" value="3"/>
</dbReference>
<proteinExistence type="inferred from homology"/>
<dbReference type="SUPFAM" id="SSF50249">
    <property type="entry name" value="Nucleic acid-binding proteins"/>
    <property type="match status" value="3"/>
</dbReference>
<reference evidence="5" key="1">
    <citation type="journal article" date="2019" name="Mol. Phylogenet. Evol.">
        <title>Morphological evolution and classification of the red algal order Ceramiales inferred using plastid phylogenomics.</title>
        <authorList>
            <person name="Diaz-Tapia P."/>
            <person name="Pasella M.M."/>
            <person name="Verbruggen H."/>
            <person name="Maggs C.A."/>
        </authorList>
    </citation>
    <scope>NUCLEOTIDE SEQUENCE</scope>
    <source>
        <strain evidence="5">VRM320</strain>
    </source>
</reference>
<evidence type="ECO:0000313" key="5">
    <source>
        <dbReference type="EMBL" id="QCI06153.1"/>
    </source>
</evidence>
<dbReference type="SMART" id="SM00316">
    <property type="entry name" value="S1"/>
    <property type="match status" value="3"/>
</dbReference>
<dbReference type="InterPro" id="IPR035104">
    <property type="entry name" value="Ribosomal_protein_S1-like"/>
</dbReference>
<dbReference type="InterPro" id="IPR003029">
    <property type="entry name" value="S1_domain"/>
</dbReference>
<keyword evidence="3" id="KW-0687">Ribonucleoprotein</keyword>
<dbReference type="EMBL" id="MK814651">
    <property type="protein sequence ID" value="QCI06153.1"/>
    <property type="molecule type" value="Genomic_DNA"/>
</dbReference>
<gene>
    <name evidence="5" type="primary">rps1</name>
</gene>
<comment type="similarity">
    <text evidence="1">Belongs to the bacterial ribosomal protein bS1 family.</text>
</comment>
<dbReference type="GO" id="GO:1990904">
    <property type="term" value="C:ribonucleoprotein complex"/>
    <property type="evidence" value="ECO:0007669"/>
    <property type="project" value="UniProtKB-KW"/>
</dbReference>